<organism evidence="2 3">
    <name type="scientific">Dactylonectria estremocensis</name>
    <dbReference type="NCBI Taxonomy" id="1079267"/>
    <lineage>
        <taxon>Eukaryota</taxon>
        <taxon>Fungi</taxon>
        <taxon>Dikarya</taxon>
        <taxon>Ascomycota</taxon>
        <taxon>Pezizomycotina</taxon>
        <taxon>Sordariomycetes</taxon>
        <taxon>Hypocreomycetidae</taxon>
        <taxon>Hypocreales</taxon>
        <taxon>Nectriaceae</taxon>
        <taxon>Dactylonectria</taxon>
    </lineage>
</organism>
<evidence type="ECO:0008006" key="4">
    <source>
        <dbReference type="Google" id="ProtNLM"/>
    </source>
</evidence>
<evidence type="ECO:0000313" key="2">
    <source>
        <dbReference type="EMBL" id="KAH7158128.1"/>
    </source>
</evidence>
<evidence type="ECO:0000256" key="1">
    <source>
        <dbReference type="SAM" id="SignalP"/>
    </source>
</evidence>
<dbReference type="Proteomes" id="UP000717696">
    <property type="component" value="Unassembled WGS sequence"/>
</dbReference>
<protein>
    <recommendedName>
        <fullName evidence="4">Secreted protein</fullName>
    </recommendedName>
</protein>
<keyword evidence="3" id="KW-1185">Reference proteome</keyword>
<dbReference type="EMBL" id="JAGMUU010000003">
    <property type="protein sequence ID" value="KAH7158128.1"/>
    <property type="molecule type" value="Genomic_DNA"/>
</dbReference>
<proteinExistence type="predicted"/>
<accession>A0A9P9FDR8</accession>
<keyword evidence="1" id="KW-0732">Signal</keyword>
<comment type="caution">
    <text evidence="2">The sequence shown here is derived from an EMBL/GenBank/DDBJ whole genome shotgun (WGS) entry which is preliminary data.</text>
</comment>
<gene>
    <name evidence="2" type="ORF">B0J13DRAFT_543612</name>
</gene>
<feature type="chain" id="PRO_5040207719" description="Secreted protein" evidence="1">
    <location>
        <begin position="23"/>
        <end position="86"/>
    </location>
</feature>
<evidence type="ECO:0000313" key="3">
    <source>
        <dbReference type="Proteomes" id="UP000717696"/>
    </source>
</evidence>
<feature type="signal peptide" evidence="1">
    <location>
        <begin position="1"/>
        <end position="22"/>
    </location>
</feature>
<reference evidence="2" key="1">
    <citation type="journal article" date="2021" name="Nat. Commun.">
        <title>Genetic determinants of endophytism in the Arabidopsis root mycobiome.</title>
        <authorList>
            <person name="Mesny F."/>
            <person name="Miyauchi S."/>
            <person name="Thiergart T."/>
            <person name="Pickel B."/>
            <person name="Atanasova L."/>
            <person name="Karlsson M."/>
            <person name="Huettel B."/>
            <person name="Barry K.W."/>
            <person name="Haridas S."/>
            <person name="Chen C."/>
            <person name="Bauer D."/>
            <person name="Andreopoulos W."/>
            <person name="Pangilinan J."/>
            <person name="LaButti K."/>
            <person name="Riley R."/>
            <person name="Lipzen A."/>
            <person name="Clum A."/>
            <person name="Drula E."/>
            <person name="Henrissat B."/>
            <person name="Kohler A."/>
            <person name="Grigoriev I.V."/>
            <person name="Martin F.M."/>
            <person name="Hacquard S."/>
        </authorList>
    </citation>
    <scope>NUCLEOTIDE SEQUENCE</scope>
    <source>
        <strain evidence="2">MPI-CAGE-AT-0021</strain>
    </source>
</reference>
<name>A0A9P9FDR8_9HYPO</name>
<sequence length="86" mass="9732">MMALFPSCCSFSVYFAFYPLSAIPPPCISSEPPVSGGLETQRLPTDGQQTWGRVAVVWMIPPPVSSYCRAPGVEPRYKQECRWRYR</sequence>
<dbReference type="AlphaFoldDB" id="A0A9P9FDR8"/>